<protein>
    <submittedName>
        <fullName evidence="5">Transcriptional regulator, GntR family</fullName>
    </submittedName>
</protein>
<dbReference type="InterPro" id="IPR011711">
    <property type="entry name" value="GntR_C"/>
</dbReference>
<organism evidence="5 6">
    <name type="scientific">Desulforamulus aeronauticus DSM 10349</name>
    <dbReference type="NCBI Taxonomy" id="1121421"/>
    <lineage>
        <taxon>Bacteria</taxon>
        <taxon>Bacillati</taxon>
        <taxon>Bacillota</taxon>
        <taxon>Clostridia</taxon>
        <taxon>Eubacteriales</taxon>
        <taxon>Peptococcaceae</taxon>
        <taxon>Desulforamulus</taxon>
    </lineage>
</organism>
<dbReference type="InterPro" id="IPR000524">
    <property type="entry name" value="Tscrpt_reg_HTH_GntR"/>
</dbReference>
<dbReference type="EMBL" id="FRAR01000007">
    <property type="protein sequence ID" value="SHK12532.1"/>
    <property type="molecule type" value="Genomic_DNA"/>
</dbReference>
<evidence type="ECO:0000313" key="6">
    <source>
        <dbReference type="Proteomes" id="UP000183997"/>
    </source>
</evidence>
<proteinExistence type="predicted"/>
<dbReference type="PANTHER" id="PTHR43537">
    <property type="entry name" value="TRANSCRIPTIONAL REGULATOR, GNTR FAMILY"/>
    <property type="match status" value="1"/>
</dbReference>
<dbReference type="AlphaFoldDB" id="A0A1M6PXA5"/>
<dbReference type="Pfam" id="PF07729">
    <property type="entry name" value="FCD"/>
    <property type="match status" value="1"/>
</dbReference>
<dbReference type="InterPro" id="IPR036390">
    <property type="entry name" value="WH_DNA-bd_sf"/>
</dbReference>
<evidence type="ECO:0000256" key="2">
    <source>
        <dbReference type="ARBA" id="ARBA00023125"/>
    </source>
</evidence>
<evidence type="ECO:0000259" key="4">
    <source>
        <dbReference type="PROSITE" id="PS50949"/>
    </source>
</evidence>
<sequence length="239" mass="27036">MEFKPIKAKKVYEEIVEQIKGMITRGELHPDDKLLPERELAERLQVGRSAVREAYRALEALGVIEIRPGEGTFVCEIGNKPMADIMTWAVVTGKNTLFELLELRKIIETEVAALAAIRRTEEDLIIIRTWLDCMKADIEKGNLGDVSDMKFHYAITNAAHNSLLSRLMDSISETMQTEMKVVRENLYQTAATPEILYGQHATIYEAIAKGNEQTARSAMLHHLSQAEKELAERILLSKQ</sequence>
<dbReference type="SMART" id="SM00895">
    <property type="entry name" value="FCD"/>
    <property type="match status" value="1"/>
</dbReference>
<dbReference type="Proteomes" id="UP000183997">
    <property type="component" value="Unassembled WGS sequence"/>
</dbReference>
<evidence type="ECO:0000313" key="5">
    <source>
        <dbReference type="EMBL" id="SHK12532.1"/>
    </source>
</evidence>
<dbReference type="PROSITE" id="PS50949">
    <property type="entry name" value="HTH_GNTR"/>
    <property type="match status" value="1"/>
</dbReference>
<evidence type="ECO:0000256" key="3">
    <source>
        <dbReference type="ARBA" id="ARBA00023163"/>
    </source>
</evidence>
<dbReference type="SUPFAM" id="SSF46785">
    <property type="entry name" value="Winged helix' DNA-binding domain"/>
    <property type="match status" value="1"/>
</dbReference>
<dbReference type="InterPro" id="IPR008920">
    <property type="entry name" value="TF_FadR/GntR_C"/>
</dbReference>
<dbReference type="GO" id="GO:0003700">
    <property type="term" value="F:DNA-binding transcription factor activity"/>
    <property type="evidence" value="ECO:0007669"/>
    <property type="project" value="InterPro"/>
</dbReference>
<feature type="domain" description="HTH gntR-type" evidence="4">
    <location>
        <begin position="9"/>
        <end position="77"/>
    </location>
</feature>
<evidence type="ECO:0000256" key="1">
    <source>
        <dbReference type="ARBA" id="ARBA00023015"/>
    </source>
</evidence>
<dbReference type="Gene3D" id="1.20.120.530">
    <property type="entry name" value="GntR ligand-binding domain-like"/>
    <property type="match status" value="1"/>
</dbReference>
<name>A0A1M6PXA5_9FIRM</name>
<dbReference type="GO" id="GO:0003677">
    <property type="term" value="F:DNA binding"/>
    <property type="evidence" value="ECO:0007669"/>
    <property type="project" value="UniProtKB-KW"/>
</dbReference>
<keyword evidence="1" id="KW-0805">Transcription regulation</keyword>
<keyword evidence="3" id="KW-0804">Transcription</keyword>
<keyword evidence="6" id="KW-1185">Reference proteome</keyword>
<dbReference type="Gene3D" id="1.10.10.10">
    <property type="entry name" value="Winged helix-like DNA-binding domain superfamily/Winged helix DNA-binding domain"/>
    <property type="match status" value="1"/>
</dbReference>
<dbReference type="SUPFAM" id="SSF48008">
    <property type="entry name" value="GntR ligand-binding domain-like"/>
    <property type="match status" value="1"/>
</dbReference>
<dbReference type="PRINTS" id="PR00035">
    <property type="entry name" value="HTHGNTR"/>
</dbReference>
<dbReference type="STRING" id="1121421.SAMN02745123_00768"/>
<dbReference type="InterPro" id="IPR036388">
    <property type="entry name" value="WH-like_DNA-bd_sf"/>
</dbReference>
<dbReference type="PANTHER" id="PTHR43537:SF5">
    <property type="entry name" value="UXU OPERON TRANSCRIPTIONAL REGULATOR"/>
    <property type="match status" value="1"/>
</dbReference>
<dbReference type="OrthoDB" id="9799482at2"/>
<keyword evidence="2" id="KW-0238">DNA-binding</keyword>
<gene>
    <name evidence="5" type="ORF">SAMN02745123_00768</name>
</gene>
<dbReference type="Pfam" id="PF00392">
    <property type="entry name" value="GntR"/>
    <property type="match status" value="1"/>
</dbReference>
<dbReference type="RefSeq" id="WP_072911074.1">
    <property type="nucleotide sequence ID" value="NZ_FRAR01000007.1"/>
</dbReference>
<dbReference type="SMART" id="SM00345">
    <property type="entry name" value="HTH_GNTR"/>
    <property type="match status" value="1"/>
</dbReference>
<accession>A0A1M6PXA5</accession>
<reference evidence="6" key="1">
    <citation type="submission" date="2016-11" db="EMBL/GenBank/DDBJ databases">
        <authorList>
            <person name="Varghese N."/>
            <person name="Submissions S."/>
        </authorList>
    </citation>
    <scope>NUCLEOTIDE SEQUENCE [LARGE SCALE GENOMIC DNA]</scope>
    <source>
        <strain evidence="6">DSM 10349</strain>
    </source>
</reference>
<dbReference type="CDD" id="cd07377">
    <property type="entry name" value="WHTH_GntR"/>
    <property type="match status" value="1"/>
</dbReference>